<dbReference type="Proteomes" id="UP000799539">
    <property type="component" value="Unassembled WGS sequence"/>
</dbReference>
<evidence type="ECO:0000313" key="4">
    <source>
        <dbReference type="Proteomes" id="UP000799539"/>
    </source>
</evidence>
<gene>
    <name evidence="3" type="ORF">CERZMDRAFT_116641</name>
</gene>
<protein>
    <submittedName>
        <fullName evidence="3">Uncharacterized protein</fullName>
    </submittedName>
</protein>
<keyword evidence="4" id="KW-1185">Reference proteome</keyword>
<feature type="region of interest" description="Disordered" evidence="1">
    <location>
        <begin position="147"/>
        <end position="172"/>
    </location>
</feature>
<name>A0A6A6FSB5_9PEZI</name>
<feature type="chain" id="PRO_5025465676" evidence="2">
    <location>
        <begin position="26"/>
        <end position="260"/>
    </location>
</feature>
<evidence type="ECO:0000313" key="3">
    <source>
        <dbReference type="EMBL" id="KAF2216058.1"/>
    </source>
</evidence>
<reference evidence="3" key="1">
    <citation type="journal article" date="2020" name="Stud. Mycol.">
        <title>101 Dothideomycetes genomes: a test case for predicting lifestyles and emergence of pathogens.</title>
        <authorList>
            <person name="Haridas S."/>
            <person name="Albert R."/>
            <person name="Binder M."/>
            <person name="Bloem J."/>
            <person name="Labutti K."/>
            <person name="Salamov A."/>
            <person name="Andreopoulos B."/>
            <person name="Baker S."/>
            <person name="Barry K."/>
            <person name="Bills G."/>
            <person name="Bluhm B."/>
            <person name="Cannon C."/>
            <person name="Castanera R."/>
            <person name="Culley D."/>
            <person name="Daum C."/>
            <person name="Ezra D."/>
            <person name="Gonzalez J."/>
            <person name="Henrissat B."/>
            <person name="Kuo A."/>
            <person name="Liang C."/>
            <person name="Lipzen A."/>
            <person name="Lutzoni F."/>
            <person name="Magnuson J."/>
            <person name="Mondo S."/>
            <person name="Nolan M."/>
            <person name="Ohm R."/>
            <person name="Pangilinan J."/>
            <person name="Park H.-J."/>
            <person name="Ramirez L."/>
            <person name="Alfaro M."/>
            <person name="Sun H."/>
            <person name="Tritt A."/>
            <person name="Yoshinaga Y."/>
            <person name="Zwiers L.-H."/>
            <person name="Turgeon B."/>
            <person name="Goodwin S."/>
            <person name="Spatafora J."/>
            <person name="Crous P."/>
            <person name="Grigoriev I."/>
        </authorList>
    </citation>
    <scope>NUCLEOTIDE SEQUENCE</scope>
    <source>
        <strain evidence="3">SCOH1-5</strain>
    </source>
</reference>
<evidence type="ECO:0000256" key="1">
    <source>
        <dbReference type="SAM" id="MobiDB-lite"/>
    </source>
</evidence>
<proteinExistence type="predicted"/>
<accession>A0A6A6FSB5</accession>
<organism evidence="3 4">
    <name type="scientific">Cercospora zeae-maydis SCOH1-5</name>
    <dbReference type="NCBI Taxonomy" id="717836"/>
    <lineage>
        <taxon>Eukaryota</taxon>
        <taxon>Fungi</taxon>
        <taxon>Dikarya</taxon>
        <taxon>Ascomycota</taxon>
        <taxon>Pezizomycotina</taxon>
        <taxon>Dothideomycetes</taxon>
        <taxon>Dothideomycetidae</taxon>
        <taxon>Mycosphaerellales</taxon>
        <taxon>Mycosphaerellaceae</taxon>
        <taxon>Cercospora</taxon>
    </lineage>
</organism>
<sequence>MAVFRNVYLLWLPIALLCLVLPTRSQFNAHQNYIRSALANQISSLEAEFHGAIDTSLDGYDHERVAIAIHQAREKRRAATLQARSAIFEEAELVKREVGDHIDTSLEGYDLNAIDVDDDEIKENSAVGKDEFDTGFADEDDILGHRHSARSSTPLKNYEPVQPDQDDSEDSALVDEDDWPADVDLGLEGYDVSYLTRRDIHEGGNNRYQDIDDEARKIVDDDINRLTAQAAVAAEAARAKAKRTAEGWSCDNCNAMHASS</sequence>
<keyword evidence="2" id="KW-0732">Signal</keyword>
<dbReference type="EMBL" id="ML992665">
    <property type="protein sequence ID" value="KAF2216058.1"/>
    <property type="molecule type" value="Genomic_DNA"/>
</dbReference>
<dbReference type="OrthoDB" id="3645550at2759"/>
<evidence type="ECO:0000256" key="2">
    <source>
        <dbReference type="SAM" id="SignalP"/>
    </source>
</evidence>
<feature type="signal peptide" evidence="2">
    <location>
        <begin position="1"/>
        <end position="25"/>
    </location>
</feature>
<dbReference type="AlphaFoldDB" id="A0A6A6FSB5"/>